<keyword evidence="1" id="KW-1133">Transmembrane helix</keyword>
<keyword evidence="1" id="KW-0812">Transmembrane</keyword>
<dbReference type="KEGG" id="bex:A11Q_2024"/>
<dbReference type="PATRIC" id="fig|1184267.3.peg.2049"/>
<dbReference type="AlphaFoldDB" id="M4VCM8"/>
<sequence length="271" mass="30396">MPFTAFWKRNLALAKLGIVTNLEYRFNFIIDAFIQPILSVGIEVLLWLAIFKTADASGLIGGFGKEAYLAYAVWAPFLGRIAISWMYEAMMVEEVVSGSINTILTRPLSFYEYYLSQTLGYKFITLVFSISFPLATSLIFDLPVHYERLPLALLIVLYYLLLVHTMSFLVSTLGFYLTRVRSFTLLKNLALMLLGGELIPLDLMPKPLAEILLSLPFSAGVYVPLAFITGRGGYELLAQGFFNITWGIALMGLMAYVLWKRGVREYTGTGA</sequence>
<organism evidence="2 3">
    <name type="scientific">Pseudobdellovibrio exovorus JSS</name>
    <dbReference type="NCBI Taxonomy" id="1184267"/>
    <lineage>
        <taxon>Bacteria</taxon>
        <taxon>Pseudomonadati</taxon>
        <taxon>Bdellovibrionota</taxon>
        <taxon>Bdellovibrionia</taxon>
        <taxon>Bdellovibrionales</taxon>
        <taxon>Pseudobdellovibrionaceae</taxon>
        <taxon>Pseudobdellovibrio</taxon>
    </lineage>
</organism>
<proteinExistence type="predicted"/>
<dbReference type="PANTHER" id="PTHR36832">
    <property type="entry name" value="SLR1174 PROTEIN-RELATED"/>
    <property type="match status" value="1"/>
</dbReference>
<dbReference type="OrthoDB" id="8582979at2"/>
<accession>M4VCM8</accession>
<evidence type="ECO:0000313" key="2">
    <source>
        <dbReference type="EMBL" id="AGH96240.1"/>
    </source>
</evidence>
<dbReference type="eggNOG" id="COG4587">
    <property type="taxonomic scope" value="Bacteria"/>
</dbReference>
<feature type="transmembrane region" description="Helical" evidence="1">
    <location>
        <begin position="119"/>
        <end position="140"/>
    </location>
</feature>
<feature type="transmembrane region" description="Helical" evidence="1">
    <location>
        <begin position="152"/>
        <end position="177"/>
    </location>
</feature>
<name>M4VCM8_9BACT</name>
<dbReference type="STRING" id="1184267.A11Q_2024"/>
<feature type="transmembrane region" description="Helical" evidence="1">
    <location>
        <begin position="28"/>
        <end position="48"/>
    </location>
</feature>
<dbReference type="InterPro" id="IPR010390">
    <property type="entry name" value="ABC-2_transporter-like"/>
</dbReference>
<feature type="transmembrane region" description="Helical" evidence="1">
    <location>
        <begin position="68"/>
        <end position="87"/>
    </location>
</feature>
<feature type="transmembrane region" description="Helical" evidence="1">
    <location>
        <begin position="240"/>
        <end position="259"/>
    </location>
</feature>
<keyword evidence="1" id="KW-0472">Membrane</keyword>
<feature type="transmembrane region" description="Helical" evidence="1">
    <location>
        <begin position="208"/>
        <end position="228"/>
    </location>
</feature>
<dbReference type="RefSeq" id="WP_015470730.1">
    <property type="nucleotide sequence ID" value="NC_020813.1"/>
</dbReference>
<dbReference type="HOGENOM" id="CLU_084465_1_0_7"/>
<keyword evidence="3" id="KW-1185">Reference proteome</keyword>
<dbReference type="Pfam" id="PF06182">
    <property type="entry name" value="ABC2_membrane_6"/>
    <property type="match status" value="1"/>
</dbReference>
<dbReference type="PANTHER" id="PTHR36832:SF1">
    <property type="entry name" value="SLR1174 PROTEIN"/>
    <property type="match status" value="1"/>
</dbReference>
<evidence type="ECO:0000256" key="1">
    <source>
        <dbReference type="SAM" id="Phobius"/>
    </source>
</evidence>
<dbReference type="Proteomes" id="UP000012040">
    <property type="component" value="Chromosome"/>
</dbReference>
<reference evidence="2 3" key="1">
    <citation type="journal article" date="2013" name="ISME J.">
        <title>By their genes ye shall know them: genomic signatures of predatory bacteria.</title>
        <authorList>
            <person name="Pasternak Z."/>
            <person name="Pietrokovski S."/>
            <person name="Rotem O."/>
            <person name="Gophna U."/>
            <person name="Lurie-Weinberger M.N."/>
            <person name="Jurkevitch E."/>
        </authorList>
    </citation>
    <scope>NUCLEOTIDE SEQUENCE [LARGE SCALE GENOMIC DNA]</scope>
    <source>
        <strain evidence="2 3">JSS</strain>
    </source>
</reference>
<dbReference type="EMBL" id="CP003537">
    <property type="protein sequence ID" value="AGH96240.1"/>
    <property type="molecule type" value="Genomic_DNA"/>
</dbReference>
<gene>
    <name evidence="2" type="ORF">A11Q_2024</name>
</gene>
<evidence type="ECO:0000313" key="3">
    <source>
        <dbReference type="Proteomes" id="UP000012040"/>
    </source>
</evidence>
<protein>
    <submittedName>
        <fullName evidence="2">ABC-type transport system, permease component</fullName>
    </submittedName>
</protein>